<dbReference type="EMBL" id="JACHIN010000025">
    <property type="protein sequence ID" value="MBB5084676.1"/>
    <property type="molecule type" value="Genomic_DNA"/>
</dbReference>
<dbReference type="InterPro" id="IPR010318">
    <property type="entry name" value="S-Me-THD_N"/>
</dbReference>
<dbReference type="InterPro" id="IPR048350">
    <property type="entry name" value="S-Me-THD-like_C"/>
</dbReference>
<organism evidence="3 4">
    <name type="scientific">Nonomuraea endophytica</name>
    <dbReference type="NCBI Taxonomy" id="714136"/>
    <lineage>
        <taxon>Bacteria</taxon>
        <taxon>Bacillati</taxon>
        <taxon>Actinomycetota</taxon>
        <taxon>Actinomycetes</taxon>
        <taxon>Streptosporangiales</taxon>
        <taxon>Streptosporangiaceae</taxon>
        <taxon>Nonomuraea</taxon>
    </lineage>
</organism>
<keyword evidence="4" id="KW-1185">Reference proteome</keyword>
<evidence type="ECO:0000313" key="3">
    <source>
        <dbReference type="EMBL" id="MBB5084676.1"/>
    </source>
</evidence>
<feature type="domain" description="S-Me-THD-like C-terminal" evidence="2">
    <location>
        <begin position="166"/>
        <end position="353"/>
    </location>
</feature>
<dbReference type="Pfam" id="PF06032">
    <property type="entry name" value="S-Me-THD_N"/>
    <property type="match status" value="1"/>
</dbReference>
<dbReference type="Pfam" id="PF20906">
    <property type="entry name" value="S-Me-THD_C"/>
    <property type="match status" value="1"/>
</dbReference>
<gene>
    <name evidence="3" type="ORF">HNR40_010187</name>
</gene>
<dbReference type="Gene3D" id="3.40.1610.10">
    <property type="entry name" value="CV3147-like domain"/>
    <property type="match status" value="1"/>
</dbReference>
<dbReference type="Proteomes" id="UP000568380">
    <property type="component" value="Unassembled WGS sequence"/>
</dbReference>
<dbReference type="AlphaFoldDB" id="A0A7W8AE59"/>
<accession>A0A7W8AE59</accession>
<protein>
    <recommendedName>
        <fullName evidence="5">DUF917 domain-containing protein</fullName>
    </recommendedName>
</protein>
<dbReference type="InterPro" id="IPR027479">
    <property type="entry name" value="S-Me-THD_N_sf"/>
</dbReference>
<dbReference type="Gene3D" id="2.40.390.10">
    <property type="entry name" value="CV3147-like"/>
    <property type="match status" value="1"/>
</dbReference>
<sequence>MNSITLDDVEDLALGAVVLGTGGGGDPYIAKIMLREAIAKHGPIEIVNAADLDPDGLLLPICMVGAPTVVVEKFPNGDEAGRVLRALESHLGRTGVAVLPLENGGLNSLFPLVVAAELGLPCVDADAIRRAFPQIEMSLFTLAGLSSTPMTMADSMGNYVFFDSVDNATGEKLARSCVAQMGMLAVVSAYAVTAGECARFGANGSLTYCLEIGRRIRAIQEGRPGAYAEFLRFCEAEILFTGKVADIERRTTGGWARGTITLTHLDDPGRAMRVEVQNENLIAFEDGEPKAMVPDLITLLDTETGTAMTTEAVAYGQRLHVIAMPALPQWHTPEGLALAGPRAFGYDLDFVPIGGTR</sequence>
<name>A0A7W8AE59_9ACTN</name>
<evidence type="ECO:0000259" key="1">
    <source>
        <dbReference type="Pfam" id="PF06032"/>
    </source>
</evidence>
<dbReference type="SUPFAM" id="SSF160991">
    <property type="entry name" value="CV3147-like"/>
    <property type="match status" value="1"/>
</dbReference>
<proteinExistence type="predicted"/>
<feature type="domain" description="S-Me-THD N-terminal" evidence="1">
    <location>
        <begin position="7"/>
        <end position="163"/>
    </location>
</feature>
<evidence type="ECO:0000259" key="2">
    <source>
        <dbReference type="Pfam" id="PF20906"/>
    </source>
</evidence>
<evidence type="ECO:0000313" key="4">
    <source>
        <dbReference type="Proteomes" id="UP000568380"/>
    </source>
</evidence>
<dbReference type="RefSeq" id="WP_184975061.1">
    <property type="nucleotide sequence ID" value="NZ_JACHIN010000025.1"/>
</dbReference>
<reference evidence="3 4" key="1">
    <citation type="submission" date="2020-08" db="EMBL/GenBank/DDBJ databases">
        <title>Genomic Encyclopedia of Type Strains, Phase IV (KMG-IV): sequencing the most valuable type-strain genomes for metagenomic binning, comparative biology and taxonomic classification.</title>
        <authorList>
            <person name="Goeker M."/>
        </authorList>
    </citation>
    <scope>NUCLEOTIDE SEQUENCE [LARGE SCALE GENOMIC DNA]</scope>
    <source>
        <strain evidence="3 4">DSM 45385</strain>
    </source>
</reference>
<comment type="caution">
    <text evidence="3">The sequence shown here is derived from an EMBL/GenBank/DDBJ whole genome shotgun (WGS) entry which is preliminary data.</text>
</comment>
<evidence type="ECO:0008006" key="5">
    <source>
        <dbReference type="Google" id="ProtNLM"/>
    </source>
</evidence>
<dbReference type="InterPro" id="IPR024071">
    <property type="entry name" value="S-Me-THD_C_sf"/>
</dbReference>